<protein>
    <submittedName>
        <fullName evidence="2">Uncharacterized protein</fullName>
    </submittedName>
</protein>
<feature type="transmembrane region" description="Helical" evidence="1">
    <location>
        <begin position="14"/>
        <end position="34"/>
    </location>
</feature>
<evidence type="ECO:0000313" key="2">
    <source>
        <dbReference type="EMBL" id="HEC68570.1"/>
    </source>
</evidence>
<proteinExistence type="predicted"/>
<keyword evidence="1" id="KW-0472">Membrane</keyword>
<dbReference type="AlphaFoldDB" id="A0A7C1ZFJ1"/>
<reference evidence="2" key="1">
    <citation type="journal article" date="2020" name="mSystems">
        <title>Genome- and Community-Level Interaction Insights into Carbon Utilization and Element Cycling Functions of Hydrothermarchaeota in Hydrothermal Sediment.</title>
        <authorList>
            <person name="Zhou Z."/>
            <person name="Liu Y."/>
            <person name="Xu W."/>
            <person name="Pan J."/>
            <person name="Luo Z.H."/>
            <person name="Li M."/>
        </authorList>
    </citation>
    <scope>NUCLEOTIDE SEQUENCE [LARGE SCALE GENOMIC DNA]</scope>
    <source>
        <strain evidence="2">HyVt-389</strain>
    </source>
</reference>
<dbReference type="Proteomes" id="UP000885738">
    <property type="component" value="Unassembled WGS sequence"/>
</dbReference>
<organism evidence="2">
    <name type="scientific">Desulfofervidus auxilii</name>
    <dbReference type="NCBI Taxonomy" id="1621989"/>
    <lineage>
        <taxon>Bacteria</taxon>
        <taxon>Pseudomonadati</taxon>
        <taxon>Thermodesulfobacteriota</taxon>
        <taxon>Candidatus Desulfofervidia</taxon>
        <taxon>Candidatus Desulfofervidales</taxon>
        <taxon>Candidatus Desulfofervidaceae</taxon>
        <taxon>Candidatus Desulfofervidus</taxon>
    </lineage>
</organism>
<name>A0A7C1ZFJ1_DESA2</name>
<evidence type="ECO:0000256" key="1">
    <source>
        <dbReference type="SAM" id="Phobius"/>
    </source>
</evidence>
<keyword evidence="1" id="KW-0812">Transmembrane</keyword>
<accession>A0A7C1ZFJ1</accession>
<comment type="caution">
    <text evidence="2">The sequence shown here is derived from an EMBL/GenBank/DDBJ whole genome shotgun (WGS) entry which is preliminary data.</text>
</comment>
<dbReference type="EMBL" id="DRIH01000260">
    <property type="protein sequence ID" value="HEC68570.1"/>
    <property type="molecule type" value="Genomic_DNA"/>
</dbReference>
<sequence>MKQYIKWDISSHKFLLGVGSGVIILLLCALNLGIHSAQDLKEIIAQQFNHQQLILARQASQEIESSFNALIEELLILKYSQREPSPDLLQMIFQRAHRLGARGLLVLNQDKKVIYKIGEPTLTKLT</sequence>
<keyword evidence="1" id="KW-1133">Transmembrane helix</keyword>
<gene>
    <name evidence="2" type="ORF">ENI35_07190</name>
</gene>
<feature type="non-terminal residue" evidence="2">
    <location>
        <position position="126"/>
    </location>
</feature>